<gene>
    <name evidence="2" type="ORF">MNKW57_16970</name>
</gene>
<name>A0ABQ6LZ91_9GAMM</name>
<dbReference type="EMBL" id="BSYJ01000003">
    <property type="protein sequence ID" value="GMG87376.1"/>
    <property type="molecule type" value="Genomic_DNA"/>
</dbReference>
<reference evidence="2 3" key="1">
    <citation type="submission" date="2023-04" db="EMBL/GenBank/DDBJ databases">
        <title>Marinobulbifer ophiurae gen. nov., sp. Nov., isolate from tissue of brittle star Ophioplocus japonicus.</title>
        <authorList>
            <person name="Kawano K."/>
            <person name="Sawayama S."/>
            <person name="Nakagawa S."/>
        </authorList>
    </citation>
    <scope>NUCLEOTIDE SEQUENCE [LARGE SCALE GENOMIC DNA]</scope>
    <source>
        <strain evidence="2 3">NKW57</strain>
    </source>
</reference>
<feature type="domain" description="YqcC-like" evidence="1">
    <location>
        <begin position="10"/>
        <end position="105"/>
    </location>
</feature>
<dbReference type="InterPro" id="IPR023376">
    <property type="entry name" value="YqcC-like_dom"/>
</dbReference>
<protein>
    <submittedName>
        <fullName evidence="2">YqcC family protein</fullName>
    </submittedName>
</protein>
<dbReference type="InterPro" id="IPR036814">
    <property type="entry name" value="YqcC-like_sf"/>
</dbReference>
<dbReference type="Pfam" id="PF04287">
    <property type="entry name" value="DUF446"/>
    <property type="match status" value="1"/>
</dbReference>
<dbReference type="SUPFAM" id="SSF158452">
    <property type="entry name" value="YqcC-like"/>
    <property type="match status" value="1"/>
</dbReference>
<dbReference type="PANTHER" id="PTHR39586:SF1">
    <property type="entry name" value="CYTOPLASMIC PROTEIN"/>
    <property type="match status" value="1"/>
</dbReference>
<keyword evidence="3" id="KW-1185">Reference proteome</keyword>
<dbReference type="Proteomes" id="UP001224392">
    <property type="component" value="Unassembled WGS sequence"/>
</dbReference>
<dbReference type="PIRSF" id="PIRSF006257">
    <property type="entry name" value="UCP006257"/>
    <property type="match status" value="1"/>
</dbReference>
<organism evidence="2 3">
    <name type="scientific">Biformimicrobium ophioploci</name>
    <dbReference type="NCBI Taxonomy" id="3036711"/>
    <lineage>
        <taxon>Bacteria</taxon>
        <taxon>Pseudomonadati</taxon>
        <taxon>Pseudomonadota</taxon>
        <taxon>Gammaproteobacteria</taxon>
        <taxon>Cellvibrionales</taxon>
        <taxon>Microbulbiferaceae</taxon>
        <taxon>Biformimicrobium</taxon>
    </lineage>
</organism>
<evidence type="ECO:0000313" key="2">
    <source>
        <dbReference type="EMBL" id="GMG87376.1"/>
    </source>
</evidence>
<proteinExistence type="predicted"/>
<evidence type="ECO:0000313" key="3">
    <source>
        <dbReference type="Proteomes" id="UP001224392"/>
    </source>
</evidence>
<sequence>MSNNSTHENLATLLLSLEGALRQASLWQESAPVPEALLSTQPFCIDTLTFPQWLQFIFLPRMRWIVEQGDALPAKCGIAPMAEEYFRPLPVSGETVVRVLIEIDECLMAQE</sequence>
<dbReference type="InterPro" id="IPR007384">
    <property type="entry name" value="UCP006257"/>
</dbReference>
<dbReference type="Gene3D" id="1.20.1440.40">
    <property type="entry name" value="YqcC-like"/>
    <property type="match status" value="1"/>
</dbReference>
<accession>A0ABQ6LZ91</accession>
<comment type="caution">
    <text evidence="2">The sequence shown here is derived from an EMBL/GenBank/DDBJ whole genome shotgun (WGS) entry which is preliminary data.</text>
</comment>
<dbReference type="RefSeq" id="WP_285764006.1">
    <property type="nucleotide sequence ID" value="NZ_BSYJ01000003.1"/>
</dbReference>
<dbReference type="PANTHER" id="PTHR39586">
    <property type="entry name" value="CYTOPLASMIC PROTEIN-RELATED"/>
    <property type="match status" value="1"/>
</dbReference>
<evidence type="ECO:0000259" key="1">
    <source>
        <dbReference type="Pfam" id="PF04287"/>
    </source>
</evidence>